<evidence type="ECO:0000313" key="6">
    <source>
        <dbReference type="WBParaSite" id="ASIM_0001923401-mRNA-1"/>
    </source>
</evidence>
<reference evidence="4 5" key="2">
    <citation type="submission" date="2018-11" db="EMBL/GenBank/DDBJ databases">
        <authorList>
            <consortium name="Pathogen Informatics"/>
        </authorList>
    </citation>
    <scope>NUCLEOTIDE SEQUENCE [LARGE SCALE GENOMIC DNA]</scope>
</reference>
<sequence>SSEDDDNPITVRFKCRRNGCCDQHEWCRFWASVGECITNKDWMEDNCQLACNTCKRPSVTKRTKLRNPSRRVRPPHRVPPKHRRPSASRRPPQMIRTRVRVTRPPAVTQQTQFFATQQTSFTRPQTVLTARLTPLQRCKQIQADPSIAAELLIRERLVFPTE</sequence>
<feature type="domain" description="ShKT" evidence="3">
    <location>
        <begin position="15"/>
        <end position="54"/>
    </location>
</feature>
<dbReference type="AlphaFoldDB" id="A0A0M3KE29"/>
<dbReference type="InterPro" id="IPR003582">
    <property type="entry name" value="ShKT_dom"/>
</dbReference>
<accession>A0A0M3KE29</accession>
<comment type="caution">
    <text evidence="1">Lacks conserved residue(s) required for the propagation of feature annotation.</text>
</comment>
<name>A0A0M3KE29_ANISI</name>
<dbReference type="Proteomes" id="UP000267096">
    <property type="component" value="Unassembled WGS sequence"/>
</dbReference>
<evidence type="ECO:0000313" key="5">
    <source>
        <dbReference type="Proteomes" id="UP000267096"/>
    </source>
</evidence>
<dbReference type="PROSITE" id="PS51670">
    <property type="entry name" value="SHKT"/>
    <property type="match status" value="1"/>
</dbReference>
<evidence type="ECO:0000259" key="3">
    <source>
        <dbReference type="PROSITE" id="PS51670"/>
    </source>
</evidence>
<gene>
    <name evidence="4" type="ORF">ASIM_LOCUS18627</name>
</gene>
<feature type="compositionally biased region" description="Basic residues" evidence="2">
    <location>
        <begin position="62"/>
        <end position="87"/>
    </location>
</feature>
<dbReference type="Pfam" id="PF01549">
    <property type="entry name" value="ShK"/>
    <property type="match status" value="1"/>
</dbReference>
<keyword evidence="5" id="KW-1185">Reference proteome</keyword>
<dbReference type="EMBL" id="UYRR01035810">
    <property type="protein sequence ID" value="VDK65574.1"/>
    <property type="molecule type" value="Genomic_DNA"/>
</dbReference>
<evidence type="ECO:0000256" key="2">
    <source>
        <dbReference type="SAM" id="MobiDB-lite"/>
    </source>
</evidence>
<reference evidence="6" key="1">
    <citation type="submission" date="2017-02" db="UniProtKB">
        <authorList>
            <consortium name="WormBaseParasite"/>
        </authorList>
    </citation>
    <scope>IDENTIFICATION</scope>
</reference>
<dbReference type="WBParaSite" id="ASIM_0001923401-mRNA-1">
    <property type="protein sequence ID" value="ASIM_0001923401-mRNA-1"/>
    <property type="gene ID" value="ASIM_0001923401"/>
</dbReference>
<feature type="region of interest" description="Disordered" evidence="2">
    <location>
        <begin position="62"/>
        <end position="91"/>
    </location>
</feature>
<evidence type="ECO:0000313" key="4">
    <source>
        <dbReference type="EMBL" id="VDK65574.1"/>
    </source>
</evidence>
<protein>
    <submittedName>
        <fullName evidence="6">ShKT domain-containing protein</fullName>
    </submittedName>
</protein>
<proteinExistence type="predicted"/>
<dbReference type="OrthoDB" id="5783007at2759"/>
<evidence type="ECO:0000256" key="1">
    <source>
        <dbReference type="PROSITE-ProRule" id="PRU01005"/>
    </source>
</evidence>
<organism evidence="6">
    <name type="scientific">Anisakis simplex</name>
    <name type="common">Herring worm</name>
    <dbReference type="NCBI Taxonomy" id="6269"/>
    <lineage>
        <taxon>Eukaryota</taxon>
        <taxon>Metazoa</taxon>
        <taxon>Ecdysozoa</taxon>
        <taxon>Nematoda</taxon>
        <taxon>Chromadorea</taxon>
        <taxon>Rhabditida</taxon>
        <taxon>Spirurina</taxon>
        <taxon>Ascaridomorpha</taxon>
        <taxon>Ascaridoidea</taxon>
        <taxon>Anisakidae</taxon>
        <taxon>Anisakis</taxon>
        <taxon>Anisakis simplex complex</taxon>
    </lineage>
</organism>
<dbReference type="SMART" id="SM00254">
    <property type="entry name" value="ShKT"/>
    <property type="match status" value="1"/>
</dbReference>